<organism evidence="1">
    <name type="scientific">Pithovirus LCPAC101</name>
    <dbReference type="NCBI Taxonomy" id="2506586"/>
    <lineage>
        <taxon>Viruses</taxon>
        <taxon>Pithoviruses</taxon>
    </lineage>
</organism>
<protein>
    <submittedName>
        <fullName evidence="1">Thioredoxin-fold protein</fullName>
    </submittedName>
</protein>
<dbReference type="Gene3D" id="3.40.30.10">
    <property type="entry name" value="Glutaredoxin"/>
    <property type="match status" value="1"/>
</dbReference>
<accession>A0A481Z4U6</accession>
<sequence length="169" mass="19058">MKYTLIILTSDTCGHCHKFKASGKQDELGRKLSGQVDIVNITIASMSSDIDSKYNSKLNELEGKWYPSFYIVNTDSLYNSNDLNIHVMAGDISENKINLNRSQVSMKVDDIVNWVNSVVGGSNTGINVVRSNYPSESPKKIIYKQTNSDVPAYSDFNIEDNLRELLKYY</sequence>
<gene>
    <name evidence="1" type="ORF">LCPAC101_03630</name>
</gene>
<dbReference type="EMBL" id="MK500463">
    <property type="protein sequence ID" value="QBK90078.1"/>
    <property type="molecule type" value="Genomic_DNA"/>
</dbReference>
<proteinExistence type="predicted"/>
<name>A0A481Z4U6_9VIRU</name>
<reference evidence="1" key="1">
    <citation type="journal article" date="2019" name="MBio">
        <title>Virus Genomes from Deep Sea Sediments Expand the Ocean Megavirome and Support Independent Origins of Viral Gigantism.</title>
        <authorList>
            <person name="Backstrom D."/>
            <person name="Yutin N."/>
            <person name="Jorgensen S.L."/>
            <person name="Dharamshi J."/>
            <person name="Homa F."/>
            <person name="Zaremba-Niedwiedzka K."/>
            <person name="Spang A."/>
            <person name="Wolf Y.I."/>
            <person name="Koonin E.V."/>
            <person name="Ettema T.J."/>
        </authorList>
    </citation>
    <scope>NUCLEOTIDE SEQUENCE</scope>
</reference>
<evidence type="ECO:0000313" key="1">
    <source>
        <dbReference type="EMBL" id="QBK90078.1"/>
    </source>
</evidence>